<proteinExistence type="predicted"/>
<protein>
    <recommendedName>
        <fullName evidence="1">Mycothiol-dependent maleylpyruvate isomerase metal-binding domain-containing protein</fullName>
    </recommendedName>
</protein>
<dbReference type="NCBIfam" id="TIGR03083">
    <property type="entry name" value="maleylpyruvate isomerase family mycothiol-dependent enzyme"/>
    <property type="match status" value="1"/>
</dbReference>
<dbReference type="GO" id="GO:0046872">
    <property type="term" value="F:metal ion binding"/>
    <property type="evidence" value="ECO:0007669"/>
    <property type="project" value="InterPro"/>
</dbReference>
<organism evidence="2 3">
    <name type="scientific">Candidatus Neomicrothrix parvicella RN1</name>
    <dbReference type="NCBI Taxonomy" id="1229780"/>
    <lineage>
        <taxon>Bacteria</taxon>
        <taxon>Bacillati</taxon>
        <taxon>Actinomycetota</taxon>
        <taxon>Acidimicrobiia</taxon>
        <taxon>Acidimicrobiales</taxon>
        <taxon>Microthrixaceae</taxon>
        <taxon>Candidatus Neomicrothrix</taxon>
    </lineage>
</organism>
<name>R4YZ03_9ACTN</name>
<dbReference type="Proteomes" id="UP000018291">
    <property type="component" value="Unassembled WGS sequence"/>
</dbReference>
<dbReference type="HOGENOM" id="CLU_070584_0_0_11"/>
<evidence type="ECO:0000313" key="3">
    <source>
        <dbReference type="Proteomes" id="UP000018291"/>
    </source>
</evidence>
<dbReference type="Pfam" id="PF11716">
    <property type="entry name" value="MDMPI_N"/>
    <property type="match status" value="1"/>
</dbReference>
<dbReference type="EMBL" id="CANL01000022">
    <property type="protein sequence ID" value="CCM63658.1"/>
    <property type="molecule type" value="Genomic_DNA"/>
</dbReference>
<dbReference type="PANTHER" id="PTHR40758">
    <property type="entry name" value="CONSERVED PROTEIN"/>
    <property type="match status" value="1"/>
</dbReference>
<gene>
    <name evidence="2" type="ORF">BN381_290017</name>
</gene>
<evidence type="ECO:0000259" key="1">
    <source>
        <dbReference type="Pfam" id="PF11716"/>
    </source>
</evidence>
<dbReference type="InterPro" id="IPR017517">
    <property type="entry name" value="Maleyloyr_isom"/>
</dbReference>
<dbReference type="STRING" id="1229780.BN381_290017"/>
<reference evidence="2 3" key="1">
    <citation type="journal article" date="2013" name="ISME J.">
        <title>Metabolic model for the filamentous 'Candidatus Microthrix parvicella' based on genomic and metagenomic analyses.</title>
        <authorList>
            <person name="Jon McIlroy S."/>
            <person name="Kristiansen R."/>
            <person name="Albertsen M."/>
            <person name="Michael Karst S."/>
            <person name="Rossetti S."/>
            <person name="Lund Nielsen J."/>
            <person name="Tandoi V."/>
            <person name="James Seviour R."/>
            <person name="Nielsen P.H."/>
        </authorList>
    </citation>
    <scope>NUCLEOTIDE SEQUENCE [LARGE SCALE GENOMIC DNA]</scope>
    <source>
        <strain evidence="2 3">RN1</strain>
    </source>
</reference>
<sequence>MSIASSSSGSISAPVLSYDDAISTVERWAEALADSAETHPPSTPVPTCPGWDLAKLLRHTGRVHRHVTGLVRLRISGPPDHDTVAINQPGSEADQSAWTAWFCDGAAQLIAELRAAQPTDAMWSWGVDQRVSFWARRMAHETVIHAVDGHLATNTGFRIEPAVAIDGLDEYLENLAYLRAFATPETPFVGSGTVHLHATDPDLADGLGEWMIEFDAAGYRFEHGHGKGDVAVRAPAETLELLALGRRTLGGDRDDGGQAGDSDKGDSIQEAGRADIEVFGNPEVFQRWLAGAAFR</sequence>
<dbReference type="InterPro" id="IPR024344">
    <property type="entry name" value="MDMPI_metal-binding"/>
</dbReference>
<dbReference type="eggNOG" id="COG3550">
    <property type="taxonomic scope" value="Bacteria"/>
</dbReference>
<feature type="domain" description="Mycothiol-dependent maleylpyruvate isomerase metal-binding" evidence="1">
    <location>
        <begin position="26"/>
        <end position="148"/>
    </location>
</feature>
<evidence type="ECO:0000313" key="2">
    <source>
        <dbReference type="EMBL" id="CCM63658.1"/>
    </source>
</evidence>
<comment type="caution">
    <text evidence="2">The sequence shown here is derived from an EMBL/GenBank/DDBJ whole genome shotgun (WGS) entry which is preliminary data.</text>
</comment>
<dbReference type="AlphaFoldDB" id="R4YZ03"/>
<keyword evidence="3" id="KW-1185">Reference proteome</keyword>
<dbReference type="PANTHER" id="PTHR40758:SF1">
    <property type="entry name" value="CONSERVED PROTEIN"/>
    <property type="match status" value="1"/>
</dbReference>
<dbReference type="InterPro" id="IPR034660">
    <property type="entry name" value="DinB/YfiT-like"/>
</dbReference>
<dbReference type="OrthoDB" id="3671213at2"/>
<accession>R4YZ03</accession>
<dbReference type="RefSeq" id="WP_012226646.1">
    <property type="nucleotide sequence ID" value="NZ_HG422565.1"/>
</dbReference>
<dbReference type="SUPFAM" id="SSF109854">
    <property type="entry name" value="DinB/YfiT-like putative metalloenzymes"/>
    <property type="match status" value="1"/>
</dbReference>
<dbReference type="GO" id="GO:0005886">
    <property type="term" value="C:plasma membrane"/>
    <property type="evidence" value="ECO:0007669"/>
    <property type="project" value="TreeGrafter"/>
</dbReference>